<keyword evidence="2" id="KW-1185">Reference proteome</keyword>
<proteinExistence type="predicted"/>
<sequence>MVINHAGALRKEYFTAYMKMVMNAFECPVEKAKELTFQRLFGFNEESMGKETYQQFLLAYEELKKPH</sequence>
<reference evidence="2" key="1">
    <citation type="journal article" date="2019" name="Int. J. Syst. Evol. Microbiol.">
        <title>The Global Catalogue of Microorganisms (GCM) 10K type strain sequencing project: providing services to taxonomists for standard genome sequencing and annotation.</title>
        <authorList>
            <consortium name="The Broad Institute Genomics Platform"/>
            <consortium name="The Broad Institute Genome Sequencing Center for Infectious Disease"/>
            <person name="Wu L."/>
            <person name="Ma J."/>
        </authorList>
    </citation>
    <scope>NUCLEOTIDE SEQUENCE [LARGE SCALE GENOMIC DNA]</scope>
    <source>
        <strain evidence="2">KCTC 3913</strain>
    </source>
</reference>
<dbReference type="EMBL" id="JBHUMF010000031">
    <property type="protein sequence ID" value="MFD2682702.1"/>
    <property type="molecule type" value="Genomic_DNA"/>
</dbReference>
<evidence type="ECO:0000313" key="1">
    <source>
        <dbReference type="EMBL" id="MFD2682702.1"/>
    </source>
</evidence>
<evidence type="ECO:0000313" key="2">
    <source>
        <dbReference type="Proteomes" id="UP001597506"/>
    </source>
</evidence>
<comment type="caution">
    <text evidence="1">The sequence shown here is derived from an EMBL/GenBank/DDBJ whole genome shotgun (WGS) entry which is preliminary data.</text>
</comment>
<name>A0ABW5RYV8_9BACI</name>
<organism evidence="1 2">
    <name type="scientific">Bacillus seohaeanensis</name>
    <dbReference type="NCBI Taxonomy" id="284580"/>
    <lineage>
        <taxon>Bacteria</taxon>
        <taxon>Bacillati</taxon>
        <taxon>Bacillota</taxon>
        <taxon>Bacilli</taxon>
        <taxon>Bacillales</taxon>
        <taxon>Bacillaceae</taxon>
        <taxon>Bacillus</taxon>
    </lineage>
</organism>
<gene>
    <name evidence="1" type="ORF">ACFSUL_18340</name>
</gene>
<dbReference type="RefSeq" id="WP_377937337.1">
    <property type="nucleotide sequence ID" value="NZ_JBHUMF010000031.1"/>
</dbReference>
<protein>
    <submittedName>
        <fullName evidence="1">Uncharacterized protein</fullName>
    </submittedName>
</protein>
<accession>A0ABW5RYV8</accession>
<dbReference type="Proteomes" id="UP001597506">
    <property type="component" value="Unassembled WGS sequence"/>
</dbReference>